<sequence>MRVHTFHELPVRPLCFVPCNRQVVRGIAFAGRPHHFLRSSPPSMPAVSASSASPGAQLRALCRAHPHAPKVVLVPRTQIGRALEDALARDADGWAGVSTRIVRHHAEQVAQPRILASGRRELPVGGRSFLAARLLKQLQRQGRLDGLPGPRQLADTVAEAIETLRRNGAPLADVQARAQTEDASATFRVVADCYEGYLDALDAHGLYDDAQVLRWAAESVREATPPAVEASVVAVCDAVDLPEEAQQFVRAVRAGAEAFYRIGRPQPEAPPPQTAAARFVDAPLPPGETANGTVQEVHVRRAVGSAKEVDALVRDLLDADVPFDEVEIAVAGEQPYVSLIADRAARVGLPVSIATGVSAGQTRTGTALLAFLEWVTEDFDPAVLIRMLRSGHLRIDRMRSEMENETGAGSLEAHEVATLLAARRYEPGRDGYAKALGAAIGELEDRIAELEEQGLEPERDRERRRALRFVARLVEALLDLVPREASVQEMAARAQRFVERFGPVDPPPEDKPEADRTLDEAGRTVLWQRLDRLVRVPVDYEASGPQLAALLRRWLEGQYVRAEHPRPGTAHVVPLESAGYGARSHLYVVGMDSDTLSTAAVEGAMLRDPDRRALSDSMDGELPERRSASDEAQWHHEQALARHTGVLSLYTRIFDLDSGEERYPSPLFLRLAEAPTVESERTEGIVPTGERTRLNDMEAWLTAFRNRGGEGRGTGTARDALSDCYPWLRRGEDARQARQSDAYTAHDGLLEAGTYPELDFLRDRENGGPMSAGRLETFAETPYLYFLKYVLGVEPLDEPALDDEPWLNALRRGSILHATFEAFMTTLRERDERPAAEHEPLLEDTLQAAFKAETEQVAPPSDVVEEAAFRRLRADALVFLRAETAHCRTHAPLYHEVGFGYGPYRRQEEDFGAVTIPVEGREMSLRGRIDRVDRRPDGTLAVWDYKTGRASSFEEGDPVADGAQLQWALYAYALSTLTDETVGTSGYYFPTTRERGTRLAFDPGRYRTEVERLLDRLSSLAASGSFPMHPRARYLNAWRYRGYDRLFRDLAARSTALQAKAYPDERPTPPSFG</sequence>
<dbReference type="InterPro" id="IPR038726">
    <property type="entry name" value="PDDEXK_AddAB-type"/>
</dbReference>
<dbReference type="PATRIC" id="fig|761659.10.peg.2194"/>
<dbReference type="SUPFAM" id="SSF52980">
    <property type="entry name" value="Restriction endonuclease-like"/>
    <property type="match status" value="1"/>
</dbReference>
<reference evidence="2 3" key="1">
    <citation type="journal article" date="2010" name="ISME J.">
        <title>Fine-scale evolution: genomic, phenotypic and ecological differentiation in two coexisting Salinibacter ruber strains.</title>
        <authorList>
            <person name="Pena A."/>
            <person name="Teeling H."/>
            <person name="Huerta-Cepas J."/>
            <person name="Santos F."/>
            <person name="Yarza P."/>
            <person name="Brito-Echeverria J."/>
            <person name="Lucio M."/>
            <person name="Schmitt-Kopplin P."/>
            <person name="Meseguer I."/>
            <person name="Schenowitz C."/>
            <person name="Dossat C."/>
            <person name="Barbe V."/>
            <person name="Dopazo J."/>
            <person name="Rossello-Mora R."/>
            <person name="Schuler M."/>
            <person name="Glockner F.O."/>
            <person name="Amann R."/>
            <person name="Gabaldon T."/>
            <person name="Anton J."/>
        </authorList>
    </citation>
    <scope>NUCLEOTIDE SEQUENCE [LARGE SCALE GENOMIC DNA]</scope>
    <source>
        <strain evidence="2 3">M8</strain>
    </source>
</reference>
<dbReference type="SUPFAM" id="SSF52540">
    <property type="entry name" value="P-loop containing nucleoside triphosphate hydrolases"/>
    <property type="match status" value="1"/>
</dbReference>
<proteinExistence type="predicted"/>
<dbReference type="InterPro" id="IPR011604">
    <property type="entry name" value="PDDEXK-like_dom_sf"/>
</dbReference>
<dbReference type="AlphaFoldDB" id="D5HA85"/>
<protein>
    <submittedName>
        <fullName evidence="2">ATP-dependent nuclease</fullName>
    </submittedName>
</protein>
<dbReference type="Gene3D" id="3.90.320.10">
    <property type="match status" value="1"/>
</dbReference>
<dbReference type="Pfam" id="PF12705">
    <property type="entry name" value="PDDEXK_1"/>
    <property type="match status" value="1"/>
</dbReference>
<evidence type="ECO:0000313" key="3">
    <source>
        <dbReference type="Proteomes" id="UP000000933"/>
    </source>
</evidence>
<dbReference type="KEGG" id="srm:SRM_02019"/>
<gene>
    <name evidence="2" type="ordered locus">SRM_02019</name>
</gene>
<accession>D5HA85</accession>
<dbReference type="InterPro" id="IPR027417">
    <property type="entry name" value="P-loop_NTPase"/>
</dbReference>
<organism evidence="2 3">
    <name type="scientific">Salinibacter ruber (strain M8)</name>
    <dbReference type="NCBI Taxonomy" id="761659"/>
    <lineage>
        <taxon>Bacteria</taxon>
        <taxon>Pseudomonadati</taxon>
        <taxon>Rhodothermota</taxon>
        <taxon>Rhodothermia</taxon>
        <taxon>Rhodothermales</taxon>
        <taxon>Salinibacteraceae</taxon>
        <taxon>Salinibacter</taxon>
    </lineage>
</organism>
<feature type="domain" description="PD-(D/E)XK endonuclease-like" evidence="1">
    <location>
        <begin position="770"/>
        <end position="1028"/>
    </location>
</feature>
<evidence type="ECO:0000259" key="1">
    <source>
        <dbReference type="Pfam" id="PF12705"/>
    </source>
</evidence>
<dbReference type="Proteomes" id="UP000000933">
    <property type="component" value="Chromosome"/>
</dbReference>
<reference evidence="3" key="2">
    <citation type="submission" date="2010-04" db="EMBL/GenBank/DDBJ databases">
        <title>Genome sequence of Salinibacter ruber M8.</title>
        <authorList>
            <consortium name="Genoscope"/>
        </authorList>
    </citation>
    <scope>NUCLEOTIDE SEQUENCE [LARGE SCALE GENOMIC DNA]</scope>
    <source>
        <strain evidence="3">M8</strain>
    </source>
</reference>
<dbReference type="HOGENOM" id="CLU_010384_0_0_10"/>
<dbReference type="EMBL" id="FP565814">
    <property type="protein sequence ID" value="CBH24940.1"/>
    <property type="molecule type" value="Genomic_DNA"/>
</dbReference>
<name>D5HA85_SALRM</name>
<dbReference type="InterPro" id="IPR011335">
    <property type="entry name" value="Restrct_endonuc-II-like"/>
</dbReference>
<evidence type="ECO:0000313" key="2">
    <source>
        <dbReference type="EMBL" id="CBH24940.1"/>
    </source>
</evidence>